<dbReference type="InterPro" id="IPR017517">
    <property type="entry name" value="Maleyloyr_isom"/>
</dbReference>
<dbReference type="PANTHER" id="PTHR40758">
    <property type="entry name" value="CONSERVED PROTEIN"/>
    <property type="match status" value="1"/>
</dbReference>
<organism evidence="2 3">
    <name type="scientific">Saccharothrix mutabilis subsp. mutabilis</name>
    <dbReference type="NCBI Taxonomy" id="66855"/>
    <lineage>
        <taxon>Bacteria</taxon>
        <taxon>Bacillati</taxon>
        <taxon>Actinomycetota</taxon>
        <taxon>Actinomycetes</taxon>
        <taxon>Pseudonocardiales</taxon>
        <taxon>Pseudonocardiaceae</taxon>
        <taxon>Saccharothrix</taxon>
    </lineage>
</organism>
<dbReference type="SUPFAM" id="SSF109854">
    <property type="entry name" value="DinB/YfiT-like putative metalloenzymes"/>
    <property type="match status" value="1"/>
</dbReference>
<dbReference type="InterPro" id="IPR024344">
    <property type="entry name" value="MDMPI_metal-binding"/>
</dbReference>
<dbReference type="NCBIfam" id="TIGR03083">
    <property type="entry name" value="maleylpyruvate isomerase family mycothiol-dependent enzyme"/>
    <property type="match status" value="1"/>
</dbReference>
<gene>
    <name evidence="2" type="ORF">GCM10010492_71260</name>
</gene>
<dbReference type="PANTHER" id="PTHR40758:SF1">
    <property type="entry name" value="CONSERVED PROTEIN"/>
    <property type="match status" value="1"/>
</dbReference>
<protein>
    <submittedName>
        <fullName evidence="2">Maleylpyruvate isomerase family mycothiol-dependent enzyme</fullName>
    </submittedName>
</protein>
<feature type="domain" description="Mycothiol-dependent maleylpyruvate isomerase metal-binding" evidence="1">
    <location>
        <begin position="10"/>
        <end position="135"/>
    </location>
</feature>
<evidence type="ECO:0000313" key="2">
    <source>
        <dbReference type="EMBL" id="GAA0260038.1"/>
    </source>
</evidence>
<accession>A0ABP3EFI4</accession>
<sequence>MAFALERYCAEIVTQTDLLRAHVSGADMRTRVPSCPDWNLGQLLRHVGGGHRWIEQVIQTGGPVPNPARDLDGYTDEDAAYLDGWLAESATVLTKALRDNGPDRPVEVGIPGFTSPELWARRMTHETAVHRADAAAAVGAEFDLAPEIAADAVDEWMVFGASPRRGVAVGPGRSLRFEATDTDAAWFVDLTGEAPQWRRGREDAAVTVRGPVAELVLSLYLRPAPHVEVSGDRALLEDWVARTGIFRG</sequence>
<dbReference type="RefSeq" id="WP_343939375.1">
    <property type="nucleotide sequence ID" value="NZ_BAAABU010000029.1"/>
</dbReference>
<keyword evidence="2" id="KW-0413">Isomerase</keyword>
<dbReference type="GO" id="GO:0016853">
    <property type="term" value="F:isomerase activity"/>
    <property type="evidence" value="ECO:0007669"/>
    <property type="project" value="UniProtKB-KW"/>
</dbReference>
<dbReference type="InterPro" id="IPR034660">
    <property type="entry name" value="DinB/YfiT-like"/>
</dbReference>
<proteinExistence type="predicted"/>
<dbReference type="Pfam" id="PF11716">
    <property type="entry name" value="MDMPI_N"/>
    <property type="match status" value="1"/>
</dbReference>
<evidence type="ECO:0000313" key="3">
    <source>
        <dbReference type="Proteomes" id="UP001500416"/>
    </source>
</evidence>
<dbReference type="Proteomes" id="UP001500416">
    <property type="component" value="Unassembled WGS sequence"/>
</dbReference>
<evidence type="ECO:0000259" key="1">
    <source>
        <dbReference type="Pfam" id="PF11716"/>
    </source>
</evidence>
<reference evidence="3" key="1">
    <citation type="journal article" date="2019" name="Int. J. Syst. Evol. Microbiol.">
        <title>The Global Catalogue of Microorganisms (GCM) 10K type strain sequencing project: providing services to taxonomists for standard genome sequencing and annotation.</title>
        <authorList>
            <consortium name="The Broad Institute Genomics Platform"/>
            <consortium name="The Broad Institute Genome Sequencing Center for Infectious Disease"/>
            <person name="Wu L."/>
            <person name="Ma J."/>
        </authorList>
    </citation>
    <scope>NUCLEOTIDE SEQUENCE [LARGE SCALE GENOMIC DNA]</scope>
    <source>
        <strain evidence="3">JCM 3380</strain>
    </source>
</reference>
<comment type="caution">
    <text evidence="2">The sequence shown here is derived from an EMBL/GenBank/DDBJ whole genome shotgun (WGS) entry which is preliminary data.</text>
</comment>
<dbReference type="EMBL" id="BAAABU010000029">
    <property type="protein sequence ID" value="GAA0260038.1"/>
    <property type="molecule type" value="Genomic_DNA"/>
</dbReference>
<name>A0ABP3EFI4_9PSEU</name>
<keyword evidence="3" id="KW-1185">Reference proteome</keyword>